<feature type="transmembrane region" description="Helical" evidence="1">
    <location>
        <begin position="156"/>
        <end position="177"/>
    </location>
</feature>
<dbReference type="EMBL" id="JAAGAB010000001">
    <property type="protein sequence ID" value="NDV00490.1"/>
    <property type="molecule type" value="Genomic_DNA"/>
</dbReference>
<comment type="caution">
    <text evidence="2">The sequence shown here is derived from an EMBL/GenBank/DDBJ whole genome shotgun (WGS) entry which is preliminary data.</text>
</comment>
<sequence>MLQSVHSTDQQKLCRILVFDDNETFDYLNDFTAYGCTFAKCASFAELDRELSRDGGSSDEYVLGVFDVFCDIAEDFGFLGRDDIKLEPARCGPQLVGEVLPSLGFDFRQKPLILFSSHEGVGGTAEVRNDENRPVSMPVISREKIAEQIARKMAEIGVGFGGQATLAVLMVMFFHHLSTKIFI</sequence>
<keyword evidence="1" id="KW-0812">Transmembrane</keyword>
<evidence type="ECO:0000313" key="2">
    <source>
        <dbReference type="EMBL" id="NDV00490.1"/>
    </source>
</evidence>
<organism evidence="2 3">
    <name type="scientific">Pseudoroseicyclus tamaricis</name>
    <dbReference type="NCBI Taxonomy" id="2705421"/>
    <lineage>
        <taxon>Bacteria</taxon>
        <taxon>Pseudomonadati</taxon>
        <taxon>Pseudomonadota</taxon>
        <taxon>Alphaproteobacteria</taxon>
        <taxon>Rhodobacterales</taxon>
        <taxon>Paracoccaceae</taxon>
        <taxon>Pseudoroseicyclus</taxon>
    </lineage>
</organism>
<dbReference type="RefSeq" id="WP_163890855.1">
    <property type="nucleotide sequence ID" value="NZ_JAAFYS010000001.1"/>
</dbReference>
<gene>
    <name evidence="2" type="ORF">GZA08_05850</name>
</gene>
<dbReference type="Proteomes" id="UP000474757">
    <property type="component" value="Unassembled WGS sequence"/>
</dbReference>
<evidence type="ECO:0000256" key="1">
    <source>
        <dbReference type="SAM" id="Phobius"/>
    </source>
</evidence>
<accession>A0A6B2JR07</accession>
<keyword evidence="3" id="KW-1185">Reference proteome</keyword>
<keyword evidence="1" id="KW-1133">Transmembrane helix</keyword>
<evidence type="ECO:0000313" key="3">
    <source>
        <dbReference type="Proteomes" id="UP000474757"/>
    </source>
</evidence>
<reference evidence="2 3" key="1">
    <citation type="submission" date="2020-02" db="EMBL/GenBank/DDBJ databases">
        <title>Pseudoroseicyclus tamarix, sp. nov., isolated from offshore sediment of a Tamarix chinensis forest.</title>
        <authorList>
            <person name="Gai Y."/>
        </authorList>
    </citation>
    <scope>NUCLEOTIDE SEQUENCE [LARGE SCALE GENOMIC DNA]</scope>
    <source>
        <strain evidence="2 3">CLL3-39</strain>
    </source>
</reference>
<dbReference type="AlphaFoldDB" id="A0A6B2JR07"/>
<keyword evidence="1" id="KW-0472">Membrane</keyword>
<proteinExistence type="predicted"/>
<name>A0A6B2JR07_9RHOB</name>
<protein>
    <submittedName>
        <fullName evidence="2">Uncharacterized protein</fullName>
    </submittedName>
</protein>